<dbReference type="OrthoDB" id="5690605at2"/>
<proteinExistence type="predicted"/>
<evidence type="ECO:0000313" key="2">
    <source>
        <dbReference type="EMBL" id="TCP12409.1"/>
    </source>
</evidence>
<comment type="caution">
    <text evidence="2">The sequence shown here is derived from an EMBL/GenBank/DDBJ whole genome shotgun (WGS) entry which is preliminary data.</text>
</comment>
<keyword evidence="1" id="KW-1133">Transmembrane helix</keyword>
<evidence type="ECO:0000256" key="1">
    <source>
        <dbReference type="SAM" id="Phobius"/>
    </source>
</evidence>
<dbReference type="Proteomes" id="UP000294841">
    <property type="component" value="Unassembled WGS sequence"/>
</dbReference>
<evidence type="ECO:0000313" key="3">
    <source>
        <dbReference type="Proteomes" id="UP000294841"/>
    </source>
</evidence>
<feature type="transmembrane region" description="Helical" evidence="1">
    <location>
        <begin position="29"/>
        <end position="48"/>
    </location>
</feature>
<keyword evidence="1" id="KW-0472">Membrane</keyword>
<dbReference type="RefSeq" id="WP_132024093.1">
    <property type="nucleotide sequence ID" value="NZ_CP016605.1"/>
</dbReference>
<accession>A0A4R2MTB3</accession>
<sequence length="81" mass="8616">MLNQLTTKAYINVTESLHDFKNNTKGVTAIEYGLIAIAVAAMIVVVFYSDTGFIQKLKGKFGDLTSLISGTTVSNTATGTP</sequence>
<dbReference type="Pfam" id="PF04964">
    <property type="entry name" value="Flp_Fap"/>
    <property type="match status" value="1"/>
</dbReference>
<organism evidence="2 3">
    <name type="scientific">Bisgaardia hudsonensis</name>
    <dbReference type="NCBI Taxonomy" id="109472"/>
    <lineage>
        <taxon>Bacteria</taxon>
        <taxon>Pseudomonadati</taxon>
        <taxon>Pseudomonadota</taxon>
        <taxon>Gammaproteobacteria</taxon>
        <taxon>Pasteurellales</taxon>
        <taxon>Pasteurellaceae</taxon>
        <taxon>Bisgaardia</taxon>
    </lineage>
</organism>
<protein>
    <submittedName>
        <fullName evidence="2">Pilus assembly protein Flp/PilA</fullName>
    </submittedName>
</protein>
<gene>
    <name evidence="2" type="ORF">EV697_104224</name>
</gene>
<dbReference type="EMBL" id="SLXI01000004">
    <property type="protein sequence ID" value="TCP12409.1"/>
    <property type="molecule type" value="Genomic_DNA"/>
</dbReference>
<name>A0A4R2MTB3_9PAST</name>
<dbReference type="InterPro" id="IPR007047">
    <property type="entry name" value="Flp_Fap"/>
</dbReference>
<dbReference type="AlphaFoldDB" id="A0A4R2MTB3"/>
<reference evidence="2 3" key="1">
    <citation type="submission" date="2019-03" db="EMBL/GenBank/DDBJ databases">
        <title>Genomic Encyclopedia of Type Strains, Phase IV (KMG-IV): sequencing the most valuable type-strain genomes for metagenomic binning, comparative biology and taxonomic classification.</title>
        <authorList>
            <person name="Goeker M."/>
        </authorList>
    </citation>
    <scope>NUCLEOTIDE SEQUENCE [LARGE SCALE GENOMIC DNA]</scope>
    <source>
        <strain evidence="2 3">DSM 28231</strain>
    </source>
</reference>
<keyword evidence="3" id="KW-1185">Reference proteome</keyword>
<keyword evidence="1" id="KW-0812">Transmembrane</keyword>